<evidence type="ECO:0000256" key="4">
    <source>
        <dbReference type="ARBA" id="ARBA00007882"/>
    </source>
</evidence>
<dbReference type="Gene3D" id="1.25.40.10">
    <property type="entry name" value="Tetratricopeptide repeat domain"/>
    <property type="match status" value="4"/>
</dbReference>
<evidence type="ECO:0000313" key="16">
    <source>
        <dbReference type="EMBL" id="KAK4475985.1"/>
    </source>
</evidence>
<evidence type="ECO:0000256" key="6">
    <source>
        <dbReference type="ARBA" id="ARBA00022679"/>
    </source>
</evidence>
<feature type="repeat" description="TPR" evidence="13">
    <location>
        <begin position="613"/>
        <end position="646"/>
    </location>
</feature>
<dbReference type="GO" id="GO:0016020">
    <property type="term" value="C:membrane"/>
    <property type="evidence" value="ECO:0007669"/>
    <property type="project" value="UniProtKB-SubCell"/>
</dbReference>
<organism evidence="16 17">
    <name type="scientific">Schistosoma mekongi</name>
    <name type="common">Parasitic worm</name>
    <dbReference type="NCBI Taxonomy" id="38744"/>
    <lineage>
        <taxon>Eukaryota</taxon>
        <taxon>Metazoa</taxon>
        <taxon>Spiralia</taxon>
        <taxon>Lophotrochozoa</taxon>
        <taxon>Platyhelminthes</taxon>
        <taxon>Trematoda</taxon>
        <taxon>Digenea</taxon>
        <taxon>Strigeidida</taxon>
        <taxon>Schistosomatoidea</taxon>
        <taxon>Schistosomatidae</taxon>
        <taxon>Schistosoma</taxon>
    </lineage>
</organism>
<dbReference type="EC" id="2.4.1.109" evidence="5"/>
<dbReference type="EMBL" id="JALJAT010000001">
    <property type="protein sequence ID" value="KAK4475985.1"/>
    <property type="molecule type" value="Genomic_DNA"/>
</dbReference>
<evidence type="ECO:0000256" key="8">
    <source>
        <dbReference type="ARBA" id="ARBA00022737"/>
    </source>
</evidence>
<feature type="transmembrane region" description="Helical" evidence="14">
    <location>
        <begin position="131"/>
        <end position="153"/>
    </location>
</feature>
<dbReference type="Pfam" id="PF13181">
    <property type="entry name" value="TPR_8"/>
    <property type="match status" value="1"/>
</dbReference>
<keyword evidence="6" id="KW-0808">Transferase</keyword>
<feature type="transmembrane region" description="Helical" evidence="14">
    <location>
        <begin position="371"/>
        <end position="394"/>
    </location>
</feature>
<evidence type="ECO:0000256" key="14">
    <source>
        <dbReference type="SAM" id="Phobius"/>
    </source>
</evidence>
<evidence type="ECO:0000313" key="17">
    <source>
        <dbReference type="Proteomes" id="UP001292079"/>
    </source>
</evidence>
<dbReference type="Pfam" id="PF08409">
    <property type="entry name" value="TMTC_DUF1736"/>
    <property type="match status" value="1"/>
</dbReference>
<dbReference type="InterPro" id="IPR019734">
    <property type="entry name" value="TPR_rpt"/>
</dbReference>
<comment type="caution">
    <text evidence="16">The sequence shown here is derived from an EMBL/GenBank/DDBJ whole genome shotgun (WGS) entry which is preliminary data.</text>
</comment>
<evidence type="ECO:0000256" key="1">
    <source>
        <dbReference type="ARBA" id="ARBA00004141"/>
    </source>
</evidence>
<keyword evidence="12 14" id="KW-0472">Membrane</keyword>
<dbReference type="Proteomes" id="UP001292079">
    <property type="component" value="Unassembled WGS sequence"/>
</dbReference>
<feature type="domain" description="DUF1736" evidence="15">
    <location>
        <begin position="280"/>
        <end position="351"/>
    </location>
</feature>
<dbReference type="GO" id="GO:0004169">
    <property type="term" value="F:dolichyl-phosphate-mannose-protein mannosyltransferase activity"/>
    <property type="evidence" value="ECO:0007669"/>
    <property type="project" value="UniProtKB-EC"/>
</dbReference>
<accession>A0AAE1ZKU7</accession>
<reference evidence="16" key="2">
    <citation type="journal article" date="2023" name="Infect Dis Poverty">
        <title>Chromosome-scale genome of the human blood fluke Schistosoma mekongi and its implications for public health.</title>
        <authorList>
            <person name="Zhou M."/>
            <person name="Xu L."/>
            <person name="Xu D."/>
            <person name="Chen W."/>
            <person name="Khan J."/>
            <person name="Hu Y."/>
            <person name="Huang H."/>
            <person name="Wei H."/>
            <person name="Zhang Y."/>
            <person name="Chusongsang P."/>
            <person name="Tanasarnprasert K."/>
            <person name="Hu X."/>
            <person name="Limpanont Y."/>
            <person name="Lv Z."/>
        </authorList>
    </citation>
    <scope>NUCLEOTIDE SEQUENCE</scope>
    <source>
        <strain evidence="16">LV_2022a</strain>
    </source>
</reference>
<dbReference type="PROSITE" id="PS50005">
    <property type="entry name" value="TPR"/>
    <property type="match status" value="3"/>
</dbReference>
<comment type="pathway">
    <text evidence="3">Protein modification; protein glycosylation.</text>
</comment>
<evidence type="ECO:0000256" key="5">
    <source>
        <dbReference type="ARBA" id="ARBA00012839"/>
    </source>
</evidence>
<dbReference type="Pfam" id="PF13414">
    <property type="entry name" value="TPR_11"/>
    <property type="match status" value="1"/>
</dbReference>
<keyword evidence="17" id="KW-1185">Reference proteome</keyword>
<feature type="transmembrane region" description="Helical" evidence="14">
    <location>
        <begin position="341"/>
        <end position="359"/>
    </location>
</feature>
<evidence type="ECO:0000256" key="12">
    <source>
        <dbReference type="ARBA" id="ARBA00023136"/>
    </source>
</evidence>
<evidence type="ECO:0000256" key="7">
    <source>
        <dbReference type="ARBA" id="ARBA00022692"/>
    </source>
</evidence>
<evidence type="ECO:0000256" key="11">
    <source>
        <dbReference type="ARBA" id="ARBA00022989"/>
    </source>
</evidence>
<feature type="transmembrane region" description="Helical" evidence="14">
    <location>
        <begin position="190"/>
        <end position="208"/>
    </location>
</feature>
<feature type="repeat" description="TPR" evidence="13">
    <location>
        <begin position="718"/>
        <end position="751"/>
    </location>
</feature>
<keyword evidence="8" id="KW-0677">Repeat</keyword>
<evidence type="ECO:0000256" key="13">
    <source>
        <dbReference type="PROSITE-ProRule" id="PRU00339"/>
    </source>
</evidence>
<name>A0AAE1ZKU7_SCHME</name>
<keyword evidence="11 14" id="KW-1133">Transmembrane helix</keyword>
<dbReference type="InterPro" id="IPR013618">
    <property type="entry name" value="TMTC_DUF1736"/>
</dbReference>
<feature type="transmembrane region" description="Helical" evidence="14">
    <location>
        <begin position="85"/>
        <end position="110"/>
    </location>
</feature>
<evidence type="ECO:0000256" key="9">
    <source>
        <dbReference type="ARBA" id="ARBA00022803"/>
    </source>
</evidence>
<dbReference type="AlphaFoldDB" id="A0AAE1ZKU7"/>
<comment type="subcellular location">
    <subcellularLocation>
        <location evidence="2">Endoplasmic reticulum</location>
    </subcellularLocation>
    <subcellularLocation>
        <location evidence="1">Membrane</location>
        <topology evidence="1">Multi-pass membrane protein</topology>
    </subcellularLocation>
</comment>
<protein>
    <recommendedName>
        <fullName evidence="5">dolichyl-phosphate-mannose--protein mannosyltransferase</fullName>
        <ecNumber evidence="5">2.4.1.109</ecNumber>
    </recommendedName>
</protein>
<proteinExistence type="inferred from homology"/>
<feature type="transmembrane region" description="Helical" evidence="14">
    <location>
        <begin position="303"/>
        <end position="321"/>
    </location>
</feature>
<comment type="similarity">
    <text evidence="4">Belongs to the TMTC family.</text>
</comment>
<dbReference type="InterPro" id="IPR011990">
    <property type="entry name" value="TPR-like_helical_dom_sf"/>
</dbReference>
<sequence length="885" mass="100995">MWEEILICVFSSAIYFNSLRCGFVFDDVSAIKDNQDLRPYSSLTELFKNDFWGTPINEERSHKSYRPFTVLTFRINFMFHELIPLGYHAVNVILHSIVVFLFFKLCLRYLRRESGFVSSILFSAHPIHTEAVTGVVGRAELLSSLLFLSALLLYTKVSDASKPRFWADLINLFVVGILTCIGTFCKEQCVTVFGIFIVCELYAIYQRFLSNGHGFSPNGFKKGNYQKPRTFKHIVSSVCRRVQFKLSLSAWFSYAPVYRILILLVFFICIMIIRIQIMGGQLPHFTEFDNPASYAPPLIRRLTHLYLVPVNLGLLIFPSNLCADWTLGSLKLIHGWTDPRNILTLMAISFILSLVLTTLSWKAPFRQSRTVCMALSLMVFPFIPASNLFFPVGFVVAERVLYTPSLGFCLLIGLGFENLGIGCTQTKSINLKSLEVKKLCSVFSFNYGLRSQRFSRISMSFVIISFVCKTIQRNTEWTNEYSLFTSALKVNPNNAKMWNNVGHSLEAEGKYLEALGYFRKAVDVQPNDMGARINVGRTYVNLGMPDKAEEAYYGALEYFPKPKKGQIYYARVSPKDLTVFINLANLYTNRSPPKLEDAATLLRRAISLRSDFVDAYQNYGSVLIKLGRYKEAEEAYRNALLYQPKNPDLNYNLGVVLLESQKKSEGLFYLNTALTYNPQHEPSLFAVASTLGESINPDDQQKAINIYENLLKQNFDPIKVHFALGMLETDKKNYVKASKHYQDVIFLDPNHKGSLFNLALLYRNHLRRLEDASNLARHLIKVHPSYVKPYLLLGDIELTEKANMRLAKQYFEQALKLDPSSVQAKHNFCVALANEDKLKQSESCLLEAIAMESKPQGYLIHHLKIIRERLHSRGRHAYSKLNSGT</sequence>
<feature type="transmembrane region" description="Helical" evidence="14">
    <location>
        <begin position="251"/>
        <end position="273"/>
    </location>
</feature>
<reference evidence="16" key="1">
    <citation type="submission" date="2022-04" db="EMBL/GenBank/DDBJ databases">
        <authorList>
            <person name="Xu L."/>
            <person name="Lv Z."/>
        </authorList>
    </citation>
    <scope>NUCLEOTIDE SEQUENCE</scope>
    <source>
        <strain evidence="16">LV_2022a</strain>
    </source>
</reference>
<evidence type="ECO:0000256" key="2">
    <source>
        <dbReference type="ARBA" id="ARBA00004240"/>
    </source>
</evidence>
<gene>
    <name evidence="16" type="ORF">MN116_001221</name>
</gene>
<dbReference type="PROSITE" id="PS50293">
    <property type="entry name" value="TPR_REGION"/>
    <property type="match status" value="2"/>
</dbReference>
<dbReference type="SUPFAM" id="SSF48452">
    <property type="entry name" value="TPR-like"/>
    <property type="match status" value="2"/>
</dbReference>
<dbReference type="SMART" id="SM00028">
    <property type="entry name" value="TPR"/>
    <property type="match status" value="8"/>
</dbReference>
<dbReference type="GO" id="GO:0005783">
    <property type="term" value="C:endoplasmic reticulum"/>
    <property type="evidence" value="ECO:0007669"/>
    <property type="project" value="UniProtKB-SubCell"/>
</dbReference>
<feature type="transmembrane region" description="Helical" evidence="14">
    <location>
        <begin position="165"/>
        <end position="185"/>
    </location>
</feature>
<evidence type="ECO:0000256" key="3">
    <source>
        <dbReference type="ARBA" id="ARBA00004922"/>
    </source>
</evidence>
<dbReference type="Pfam" id="PF13432">
    <property type="entry name" value="TPR_16"/>
    <property type="match status" value="1"/>
</dbReference>
<evidence type="ECO:0000256" key="10">
    <source>
        <dbReference type="ARBA" id="ARBA00022824"/>
    </source>
</evidence>
<dbReference type="PANTHER" id="PTHR44395:SF1">
    <property type="entry name" value="PROTEIN O-MANNOSYL-TRANSFERASE TMTC3"/>
    <property type="match status" value="1"/>
</dbReference>
<keyword evidence="9 13" id="KW-0802">TPR repeat</keyword>
<dbReference type="PANTHER" id="PTHR44395">
    <property type="match status" value="1"/>
</dbReference>
<evidence type="ECO:0000259" key="15">
    <source>
        <dbReference type="Pfam" id="PF08409"/>
    </source>
</evidence>
<feature type="repeat" description="TPR" evidence="13">
    <location>
        <begin position="495"/>
        <end position="528"/>
    </location>
</feature>
<keyword evidence="10" id="KW-0256">Endoplasmic reticulum</keyword>
<keyword evidence="7 14" id="KW-0812">Transmembrane</keyword>